<dbReference type="PANTHER" id="PTHR46797:SF1">
    <property type="entry name" value="METHYLPHOSPHONATE SYNTHASE"/>
    <property type="match status" value="1"/>
</dbReference>
<keyword evidence="1 3" id="KW-0238">DNA-binding</keyword>
<dbReference type="Proteomes" id="UP000016511">
    <property type="component" value="Unassembled WGS sequence"/>
</dbReference>
<organism evidence="3 4">
    <name type="scientific">Aneurinibacillus aneurinilyticus ATCC 12856</name>
    <dbReference type="NCBI Taxonomy" id="649747"/>
    <lineage>
        <taxon>Bacteria</taxon>
        <taxon>Bacillati</taxon>
        <taxon>Bacillota</taxon>
        <taxon>Bacilli</taxon>
        <taxon>Bacillales</taxon>
        <taxon>Paenibacillaceae</taxon>
        <taxon>Aneurinibacillus group</taxon>
        <taxon>Aneurinibacillus</taxon>
    </lineage>
</organism>
<dbReference type="PANTHER" id="PTHR46797">
    <property type="entry name" value="HTH-TYPE TRANSCRIPTIONAL REGULATOR"/>
    <property type="match status" value="1"/>
</dbReference>
<proteinExistence type="predicted"/>
<dbReference type="GO" id="GO:0003677">
    <property type="term" value="F:DNA binding"/>
    <property type="evidence" value="ECO:0007669"/>
    <property type="project" value="UniProtKB-KW"/>
</dbReference>
<dbReference type="STRING" id="649747.HMPREF0083_02118"/>
<dbReference type="InterPro" id="IPR001387">
    <property type="entry name" value="Cro/C1-type_HTH"/>
</dbReference>
<evidence type="ECO:0000313" key="4">
    <source>
        <dbReference type="Proteomes" id="UP000016511"/>
    </source>
</evidence>
<dbReference type="SUPFAM" id="SSF47413">
    <property type="entry name" value="lambda repressor-like DNA-binding domains"/>
    <property type="match status" value="1"/>
</dbReference>
<dbReference type="GO" id="GO:0005829">
    <property type="term" value="C:cytosol"/>
    <property type="evidence" value="ECO:0007669"/>
    <property type="project" value="TreeGrafter"/>
</dbReference>
<protein>
    <submittedName>
        <fullName evidence="3">DNA-binding helix-turn-helix protein</fullName>
    </submittedName>
</protein>
<accession>U1WME4</accession>
<evidence type="ECO:0000259" key="2">
    <source>
        <dbReference type="PROSITE" id="PS50943"/>
    </source>
</evidence>
<keyword evidence="4" id="KW-1185">Reference proteome</keyword>
<dbReference type="PATRIC" id="fig|649747.3.peg.1917"/>
<comment type="caution">
    <text evidence="3">The sequence shown here is derived from an EMBL/GenBank/DDBJ whole genome shotgun (WGS) entry which is preliminary data.</text>
</comment>
<dbReference type="InterPro" id="IPR050807">
    <property type="entry name" value="TransReg_Diox_bact_type"/>
</dbReference>
<evidence type="ECO:0000313" key="3">
    <source>
        <dbReference type="EMBL" id="ERI09754.1"/>
    </source>
</evidence>
<evidence type="ECO:0000256" key="1">
    <source>
        <dbReference type="ARBA" id="ARBA00023125"/>
    </source>
</evidence>
<feature type="domain" description="HTH cro/C1-type" evidence="2">
    <location>
        <begin position="7"/>
        <end position="61"/>
    </location>
</feature>
<dbReference type="EMBL" id="AWSJ01000137">
    <property type="protein sequence ID" value="ERI09754.1"/>
    <property type="molecule type" value="Genomic_DNA"/>
</dbReference>
<dbReference type="InterPro" id="IPR010982">
    <property type="entry name" value="Lambda_DNA-bd_dom_sf"/>
</dbReference>
<dbReference type="eggNOG" id="COG1476">
    <property type="taxonomic scope" value="Bacteria"/>
</dbReference>
<reference evidence="3 4" key="1">
    <citation type="submission" date="2013-08" db="EMBL/GenBank/DDBJ databases">
        <authorList>
            <person name="Weinstock G."/>
            <person name="Sodergren E."/>
            <person name="Wylie T."/>
            <person name="Fulton L."/>
            <person name="Fulton R."/>
            <person name="Fronick C."/>
            <person name="O'Laughlin M."/>
            <person name="Godfrey J."/>
            <person name="Miner T."/>
            <person name="Herter B."/>
            <person name="Appelbaum E."/>
            <person name="Cordes M."/>
            <person name="Lek S."/>
            <person name="Wollam A."/>
            <person name="Pepin K.H."/>
            <person name="Palsikar V.B."/>
            <person name="Mitreva M."/>
            <person name="Wilson R.K."/>
        </authorList>
    </citation>
    <scope>NUCLEOTIDE SEQUENCE [LARGE SCALE GENOMIC DNA]</scope>
    <source>
        <strain evidence="3 4">ATCC 12856</strain>
    </source>
</reference>
<dbReference type="Pfam" id="PF01381">
    <property type="entry name" value="HTH_3"/>
    <property type="match status" value="1"/>
</dbReference>
<dbReference type="HOGENOM" id="CLU_066192_44_5_9"/>
<sequence>MNMRVWLKEIRDFKELSHDEVAELSGISRSYYTHIENGTKTPSVNVAKKIAKALKFKWTRFFKEESSLKKQNTA</sequence>
<dbReference type="GO" id="GO:0003700">
    <property type="term" value="F:DNA-binding transcription factor activity"/>
    <property type="evidence" value="ECO:0007669"/>
    <property type="project" value="TreeGrafter"/>
</dbReference>
<dbReference type="AlphaFoldDB" id="U1WME4"/>
<name>U1WME4_ANEAE</name>
<dbReference type="PROSITE" id="PS50943">
    <property type="entry name" value="HTH_CROC1"/>
    <property type="match status" value="1"/>
</dbReference>
<dbReference type="CDD" id="cd00093">
    <property type="entry name" value="HTH_XRE"/>
    <property type="match status" value="1"/>
</dbReference>
<gene>
    <name evidence="3" type="ORF">HMPREF0083_02118</name>
</gene>
<dbReference type="SMART" id="SM00530">
    <property type="entry name" value="HTH_XRE"/>
    <property type="match status" value="1"/>
</dbReference>
<dbReference type="Gene3D" id="1.10.260.40">
    <property type="entry name" value="lambda repressor-like DNA-binding domains"/>
    <property type="match status" value="1"/>
</dbReference>